<dbReference type="InterPro" id="IPR007419">
    <property type="entry name" value="BFD-like_2Fe2S-bd_dom"/>
</dbReference>
<dbReference type="InterPro" id="IPR006067">
    <property type="entry name" value="NO2/SO3_Rdtase_4Fe4S_dom"/>
</dbReference>
<evidence type="ECO:0000256" key="11">
    <source>
        <dbReference type="ARBA" id="ARBA00022784"/>
    </source>
</evidence>
<evidence type="ECO:0000256" key="17">
    <source>
        <dbReference type="ARBA" id="ARBA00034078"/>
    </source>
</evidence>
<evidence type="ECO:0000256" key="22">
    <source>
        <dbReference type="SAM" id="MobiDB-lite"/>
    </source>
</evidence>
<evidence type="ECO:0000256" key="2">
    <source>
        <dbReference type="ARBA" id="ARBA00003247"/>
    </source>
</evidence>
<keyword evidence="6 21" id="KW-0004">4Fe-4S</keyword>
<dbReference type="FunFam" id="3.50.50.60:FF:000033">
    <property type="entry name" value="Nitrite reductase [NAD(P)H], large subunit"/>
    <property type="match status" value="1"/>
</dbReference>
<dbReference type="Gene3D" id="3.30.413.10">
    <property type="entry name" value="Sulfite Reductase Hemoprotein, domain 1"/>
    <property type="match status" value="1"/>
</dbReference>
<dbReference type="PRINTS" id="PR00397">
    <property type="entry name" value="SIROHAEM"/>
</dbReference>
<dbReference type="EMBL" id="CP031263">
    <property type="protein sequence ID" value="AXH89137.1"/>
    <property type="molecule type" value="Genomic_DNA"/>
</dbReference>
<dbReference type="GO" id="GO:0020037">
    <property type="term" value="F:heme binding"/>
    <property type="evidence" value="ECO:0007669"/>
    <property type="project" value="InterPro"/>
</dbReference>
<keyword evidence="8 20" id="KW-0285">Flavoprotein</keyword>
<feature type="binding site" evidence="21">
    <location>
        <position position="625"/>
    </location>
    <ligand>
        <name>[4Fe-4S] cluster</name>
        <dbReference type="ChEBI" id="CHEBI:49883"/>
    </ligand>
</feature>
<comment type="pathway">
    <text evidence="3">Nitrogen metabolism; nitrate reduction (assimilation).</text>
</comment>
<comment type="cofactor">
    <cofactor evidence="17">
        <name>[2Fe-2S] cluster</name>
        <dbReference type="ChEBI" id="CHEBI:190135"/>
    </cofactor>
</comment>
<keyword evidence="13" id="KW-0560">Oxidoreductase</keyword>
<feature type="domain" description="BFD-like [2Fe-2S]-binding" evidence="25">
    <location>
        <begin position="412"/>
        <end position="459"/>
    </location>
</feature>
<comment type="cofactor">
    <cofactor evidence="1 20">
        <name>FAD</name>
        <dbReference type="ChEBI" id="CHEBI:57692"/>
    </cofactor>
</comment>
<evidence type="ECO:0000313" key="28">
    <source>
        <dbReference type="EMBL" id="AXH89137.1"/>
    </source>
</evidence>
<comment type="catalytic activity">
    <reaction evidence="18">
        <text>hydrogen sulfide + 6 oxidized [2Fe-2S]-[ferredoxin] + 3 H2O = sulfite + 6 reduced [2Fe-2S]-[ferredoxin] + 7 H(+)</text>
        <dbReference type="Rhea" id="RHEA:23132"/>
        <dbReference type="Rhea" id="RHEA-COMP:10000"/>
        <dbReference type="Rhea" id="RHEA-COMP:10001"/>
        <dbReference type="ChEBI" id="CHEBI:15377"/>
        <dbReference type="ChEBI" id="CHEBI:15378"/>
        <dbReference type="ChEBI" id="CHEBI:17359"/>
        <dbReference type="ChEBI" id="CHEBI:29919"/>
        <dbReference type="ChEBI" id="CHEBI:33737"/>
        <dbReference type="ChEBI" id="CHEBI:33738"/>
        <dbReference type="EC" id="1.8.7.1"/>
    </reaction>
</comment>
<dbReference type="GO" id="GO:0046872">
    <property type="term" value="F:metal ion binding"/>
    <property type="evidence" value="ECO:0007669"/>
    <property type="project" value="UniProtKB-KW"/>
</dbReference>
<dbReference type="PANTHER" id="PTHR43809:SF1">
    <property type="entry name" value="NITRITE REDUCTASE (NADH) LARGE SUBUNIT"/>
    <property type="match status" value="1"/>
</dbReference>
<dbReference type="GO" id="GO:0015980">
    <property type="term" value="P:energy derivation by oxidation of organic compounds"/>
    <property type="evidence" value="ECO:0007669"/>
    <property type="project" value="UniProtKB-ARBA"/>
</dbReference>
<feature type="binding site" evidence="21">
    <location>
        <position position="669"/>
    </location>
    <ligand>
        <name>[4Fe-4S] cluster</name>
        <dbReference type="ChEBI" id="CHEBI:49883"/>
    </ligand>
</feature>
<dbReference type="Gene3D" id="3.50.50.60">
    <property type="entry name" value="FAD/NAD(P)-binding domain"/>
    <property type="match status" value="2"/>
</dbReference>
<keyword evidence="7 21" id="KW-0349">Heme</keyword>
<keyword evidence="14 21" id="KW-0408">Iron</keyword>
<feature type="binding site" description="axial binding residue" evidence="21">
    <location>
        <position position="669"/>
    </location>
    <ligand>
        <name>siroheme</name>
        <dbReference type="ChEBI" id="CHEBI:60052"/>
    </ligand>
    <ligandPart>
        <name>Fe</name>
        <dbReference type="ChEBI" id="CHEBI:18248"/>
    </ligandPart>
</feature>
<evidence type="ECO:0000256" key="19">
    <source>
        <dbReference type="ARBA" id="ARBA00064211"/>
    </source>
</evidence>
<dbReference type="EC" id="1.8.7.1" evidence="5"/>
<dbReference type="InterPro" id="IPR036188">
    <property type="entry name" value="FAD/NAD-bd_sf"/>
</dbReference>
<dbReference type="GO" id="GO:0050661">
    <property type="term" value="F:NADP binding"/>
    <property type="evidence" value="ECO:0007669"/>
    <property type="project" value="UniProtKB-UniRule"/>
</dbReference>
<dbReference type="GO" id="GO:0042128">
    <property type="term" value="P:nitrate assimilation"/>
    <property type="evidence" value="ECO:0007669"/>
    <property type="project" value="UniProtKB-UniRule"/>
</dbReference>
<evidence type="ECO:0000259" key="24">
    <source>
        <dbReference type="Pfam" id="PF03460"/>
    </source>
</evidence>
<evidence type="ECO:0000256" key="12">
    <source>
        <dbReference type="ARBA" id="ARBA00022827"/>
    </source>
</evidence>
<organism evidence="28 29">
    <name type="scientific">Micromonospora aurantiaca</name>
    <name type="common">nom. illeg.</name>
    <dbReference type="NCBI Taxonomy" id="47850"/>
    <lineage>
        <taxon>Bacteria</taxon>
        <taxon>Bacillati</taxon>
        <taxon>Actinomycetota</taxon>
        <taxon>Actinomycetes</taxon>
        <taxon>Micromonosporales</taxon>
        <taxon>Micromonosporaceae</taxon>
        <taxon>Micromonospora</taxon>
    </lineage>
</organism>
<dbReference type="InterPro" id="IPR005117">
    <property type="entry name" value="NiRdtase/SiRdtase_haem-b_fer"/>
</dbReference>
<evidence type="ECO:0000256" key="18">
    <source>
        <dbReference type="ARBA" id="ARBA00049518"/>
    </source>
</evidence>
<dbReference type="InterPro" id="IPR012744">
    <property type="entry name" value="Nitri_red_NirB"/>
</dbReference>
<dbReference type="Pfam" id="PF18267">
    <property type="entry name" value="Rubredoxin_C"/>
    <property type="match status" value="1"/>
</dbReference>
<dbReference type="InterPro" id="IPR036136">
    <property type="entry name" value="Nit/Sulf_reduc_fer-like_dom_sf"/>
</dbReference>
<keyword evidence="11" id="KW-0883">Thioether bond</keyword>
<dbReference type="GO" id="GO:0050660">
    <property type="term" value="F:flavin adenine dinucleotide binding"/>
    <property type="evidence" value="ECO:0007669"/>
    <property type="project" value="UniProtKB-UniRule"/>
</dbReference>
<evidence type="ECO:0000313" key="29">
    <source>
        <dbReference type="Proteomes" id="UP000253958"/>
    </source>
</evidence>
<dbReference type="PRINTS" id="PR00411">
    <property type="entry name" value="PNDRDTASEI"/>
</dbReference>
<evidence type="ECO:0000256" key="9">
    <source>
        <dbReference type="ARBA" id="ARBA00022714"/>
    </source>
</evidence>
<feature type="domain" description="Nitrite/Sulfite reductase ferredoxin-like" evidence="24">
    <location>
        <begin position="544"/>
        <end position="605"/>
    </location>
</feature>
<sequence length="840" mass="88738">MNERLVVVGNGMVGQRFVEALRARDTDGRWRVTVLAEERRPAYDRVRLSAVFDGVDAGELNLHTPDAGVDLRLGEPATGVDRARRVVTTAAGEYPYDALVLATGSYAFVPPVDGTDLPGVFVYRTLDDLAAIREHARGRRTGAVIGGGLLGLEAANALRLLGLVTSVVEFAPRLMPVQVDEAGGAMLRRYVEELGVTPYLGVATTALRPGPDGTVAALDLADGRSLDAELVVVAAGIRPRDELARMAGLPLGPRGGVLVDTACRTADERIWAVGECAAVDGVCHGLVAPGYATAEVVTDRLLGGAATFPGADTATKLKLLGVDVASFGDAHGVTPGCLDVTYTDPATRSYAKLVLSDDARTLLGGVLVGDASAYPALRASVGGPLPAPPLALLAPAGGAGAGAGALPATAQVCSCNAVTRADLDAAIAGGATDVPALKACTRAGTSCGSCVPMLKQLLDAAGVRQSTALCEHFDHSRQELFDLIRVRGISTFSRLVAEHGRGSGCDICKPVVASILASLGTGHVLDGEQASLQDTNDHFLANLQRDGSYSVVPRIPGGEITPEKLIAIGEVARDFRLYTKITGGQRIDLFGARVDQLPQIWRRLVDAGFESGHAYGKALRTVKSCVGDTWCRYGVQDSVGLAVALELRYRGLRAPHKLKSAVSGCARECAEARSKDFGVIATETGWNLYVGGNGGFRPRHADLFATDLSTAELVTLIDRFLMYYIRTADRLQRTAAWVEAMDGGLDHLRSVLVDDSLGLCADLDAAMARHVTSYSDEWRDVLEDPDRLRRFTSFVNAPEVPDPSITFTQERGQPVPARGAPPDGGHRRQPVALGLPEVRR</sequence>
<dbReference type="Pfam" id="PF03460">
    <property type="entry name" value="NIR_SIR_ferr"/>
    <property type="match status" value="1"/>
</dbReference>
<dbReference type="AlphaFoldDB" id="A0A6N3JUI3"/>
<keyword evidence="9" id="KW-0001">2Fe-2S</keyword>
<dbReference type="InterPro" id="IPR052034">
    <property type="entry name" value="NasD-like"/>
</dbReference>
<dbReference type="InterPro" id="IPR016156">
    <property type="entry name" value="FAD/NAD-linked_Rdtase_dimer_sf"/>
</dbReference>
<dbReference type="GO" id="GO:0050311">
    <property type="term" value="F:sulfite reductase (ferredoxin) activity"/>
    <property type="evidence" value="ECO:0007669"/>
    <property type="project" value="UniProtKB-EC"/>
</dbReference>
<evidence type="ECO:0000256" key="4">
    <source>
        <dbReference type="ARBA" id="ARBA00010429"/>
    </source>
</evidence>
<dbReference type="InterPro" id="IPR006066">
    <property type="entry name" value="NO2/SO3_Rdtase_FeS/sirohaem_BS"/>
</dbReference>
<dbReference type="GO" id="GO:0051539">
    <property type="term" value="F:4 iron, 4 sulfur cluster binding"/>
    <property type="evidence" value="ECO:0007669"/>
    <property type="project" value="UniProtKB-KW"/>
</dbReference>
<evidence type="ECO:0000256" key="1">
    <source>
        <dbReference type="ARBA" id="ARBA00001974"/>
    </source>
</evidence>
<comment type="cofactor">
    <cofactor evidence="21">
        <name>[4Fe-4S] cluster</name>
        <dbReference type="ChEBI" id="CHEBI:49883"/>
    </cofactor>
    <text evidence="21">Binds 1 [4Fe-4S] cluster per subunit.</text>
</comment>
<dbReference type="PANTHER" id="PTHR43809">
    <property type="entry name" value="NITRITE REDUCTASE (NADH) LARGE SUBUNIT"/>
    <property type="match status" value="1"/>
</dbReference>
<protein>
    <recommendedName>
        <fullName evidence="5">assimilatory sulfite reductase (ferredoxin)</fullName>
        <ecNumber evidence="5">1.8.7.1</ecNumber>
    </recommendedName>
</protein>
<dbReference type="PROSITE" id="PS00365">
    <property type="entry name" value="NIR_SIR"/>
    <property type="match status" value="1"/>
</dbReference>
<feature type="domain" description="FAD/NAD(P)-binding" evidence="26">
    <location>
        <begin position="4"/>
        <end position="277"/>
    </location>
</feature>
<evidence type="ECO:0000256" key="5">
    <source>
        <dbReference type="ARBA" id="ARBA00012353"/>
    </source>
</evidence>
<evidence type="ECO:0000256" key="7">
    <source>
        <dbReference type="ARBA" id="ARBA00022617"/>
    </source>
</evidence>
<dbReference type="Pfam" id="PF04324">
    <property type="entry name" value="Fer2_BFD"/>
    <property type="match status" value="1"/>
</dbReference>
<evidence type="ECO:0000259" key="27">
    <source>
        <dbReference type="Pfam" id="PF18267"/>
    </source>
</evidence>
<feature type="binding site" evidence="21">
    <location>
        <position position="631"/>
    </location>
    <ligand>
        <name>[4Fe-4S] cluster</name>
        <dbReference type="ChEBI" id="CHEBI:49883"/>
    </ligand>
</feature>
<dbReference type="InterPro" id="IPR023753">
    <property type="entry name" value="FAD/NAD-binding_dom"/>
</dbReference>
<evidence type="ECO:0000256" key="10">
    <source>
        <dbReference type="ARBA" id="ARBA00022723"/>
    </source>
</evidence>
<dbReference type="UniPathway" id="UPA00653"/>
<dbReference type="FunFam" id="1.10.10.1100:FF:000002">
    <property type="entry name" value="Nitrite reductase large subunit"/>
    <property type="match status" value="1"/>
</dbReference>
<keyword evidence="12 20" id="KW-0274">FAD</keyword>
<dbReference type="Pfam" id="PF07992">
    <property type="entry name" value="Pyr_redox_2"/>
    <property type="match status" value="1"/>
</dbReference>
<evidence type="ECO:0000259" key="23">
    <source>
        <dbReference type="Pfam" id="PF01077"/>
    </source>
</evidence>
<dbReference type="FunFam" id="3.30.413.10:FF:000007">
    <property type="entry name" value="Nitrite reductase [NAD(P)H] large subunit"/>
    <property type="match status" value="1"/>
</dbReference>
<evidence type="ECO:0000256" key="20">
    <source>
        <dbReference type="PIRNR" id="PIRNR037149"/>
    </source>
</evidence>
<reference evidence="28 29" key="1">
    <citation type="submission" date="2018-07" db="EMBL/GenBank/DDBJ databases">
        <authorList>
            <person name="Ye Y."/>
        </authorList>
    </citation>
    <scope>NUCLEOTIDE SEQUENCE [LARGE SCALE GENOMIC DNA]</scope>
    <source>
        <strain evidence="29">H14(2018)</strain>
    </source>
</reference>
<dbReference type="Pfam" id="PF01077">
    <property type="entry name" value="NIR_SIR"/>
    <property type="match status" value="1"/>
</dbReference>
<dbReference type="PRINTS" id="PR00368">
    <property type="entry name" value="FADPNR"/>
</dbReference>
<dbReference type="SUPFAM" id="SSF51905">
    <property type="entry name" value="FAD/NAD(P)-binding domain"/>
    <property type="match status" value="2"/>
</dbReference>
<evidence type="ECO:0000256" key="21">
    <source>
        <dbReference type="PIRSR" id="PIRSR037149-1"/>
    </source>
</evidence>
<dbReference type="InterPro" id="IPR045854">
    <property type="entry name" value="NO2/SO3_Rdtase_4Fe4S_sf"/>
</dbReference>
<feature type="region of interest" description="Disordered" evidence="22">
    <location>
        <begin position="800"/>
        <end position="840"/>
    </location>
</feature>
<evidence type="ECO:0000256" key="15">
    <source>
        <dbReference type="ARBA" id="ARBA00023014"/>
    </source>
</evidence>
<dbReference type="Gene3D" id="3.30.390.30">
    <property type="match status" value="1"/>
</dbReference>
<dbReference type="Gene3D" id="1.10.10.1100">
    <property type="entry name" value="BFD-like [2Fe-2S]-binding domain"/>
    <property type="match status" value="1"/>
</dbReference>
<comment type="similarity">
    <text evidence="4">Belongs to the nitrite and sulfite reductase 4Fe-4S domain family.</text>
</comment>
<name>A0A6N3JUI3_9ACTN</name>
<keyword evidence="16 20" id="KW-0534">Nitrate assimilation</keyword>
<dbReference type="GO" id="GO:0051537">
    <property type="term" value="F:2 iron, 2 sulfur cluster binding"/>
    <property type="evidence" value="ECO:0007669"/>
    <property type="project" value="UniProtKB-KW"/>
</dbReference>
<dbReference type="GO" id="GO:0098809">
    <property type="term" value="F:nitrite reductase activity"/>
    <property type="evidence" value="ECO:0007669"/>
    <property type="project" value="InterPro"/>
</dbReference>
<dbReference type="InterPro" id="IPR017121">
    <property type="entry name" value="Nitrite_Rdtase_lsu"/>
</dbReference>
<dbReference type="CDD" id="cd19944">
    <property type="entry name" value="NirB_Fer2_BFD-like_2"/>
    <property type="match status" value="1"/>
</dbReference>
<evidence type="ECO:0000256" key="13">
    <source>
        <dbReference type="ARBA" id="ARBA00023002"/>
    </source>
</evidence>
<comment type="function">
    <text evidence="2">Catalyzes the reduction of sulfite to sulfide, a step in the biosynthesis of sulfur-containing amino acids and cofactors.</text>
</comment>
<evidence type="ECO:0000259" key="25">
    <source>
        <dbReference type="Pfam" id="PF04324"/>
    </source>
</evidence>
<keyword evidence="10 21" id="KW-0479">Metal-binding</keyword>
<feature type="domain" description="NADH-rubredoxin oxidoreductase C-terminal" evidence="27">
    <location>
        <begin position="314"/>
        <end position="378"/>
    </location>
</feature>
<feature type="binding site" evidence="21">
    <location>
        <position position="665"/>
    </location>
    <ligand>
        <name>[4Fe-4S] cluster</name>
        <dbReference type="ChEBI" id="CHEBI:49883"/>
    </ligand>
</feature>
<reference evidence="28 29" key="2">
    <citation type="submission" date="2018-08" db="EMBL/GenBank/DDBJ databases">
        <title>Streptomyces kandeliansis sp. nov., an endophytic bacterium isolated from mangrove plant.</title>
        <authorList>
            <person name="Wang R."/>
        </authorList>
    </citation>
    <scope>NUCLEOTIDE SEQUENCE [LARGE SCALE GENOMIC DNA]</scope>
    <source>
        <strain evidence="29">H14(2018)</strain>
    </source>
</reference>
<dbReference type="InterPro" id="IPR041854">
    <property type="entry name" value="BFD-like_2Fe2S-bd_dom_sf"/>
</dbReference>
<evidence type="ECO:0000256" key="6">
    <source>
        <dbReference type="ARBA" id="ARBA00022485"/>
    </source>
</evidence>
<dbReference type="PIRSF" id="PIRSF037149">
    <property type="entry name" value="NirB"/>
    <property type="match status" value="1"/>
</dbReference>
<gene>
    <name evidence="28" type="ORF">DVH21_03875</name>
</gene>
<dbReference type="Proteomes" id="UP000253958">
    <property type="component" value="Chromosome"/>
</dbReference>
<evidence type="ECO:0000259" key="26">
    <source>
        <dbReference type="Pfam" id="PF07992"/>
    </source>
</evidence>
<feature type="domain" description="Nitrite/sulphite reductase 4Fe-4S" evidence="23">
    <location>
        <begin position="616"/>
        <end position="752"/>
    </location>
</feature>
<evidence type="ECO:0000256" key="16">
    <source>
        <dbReference type="ARBA" id="ARBA00023063"/>
    </source>
</evidence>
<evidence type="ECO:0000256" key="14">
    <source>
        <dbReference type="ARBA" id="ARBA00023004"/>
    </source>
</evidence>
<dbReference type="NCBIfam" id="TIGR02374">
    <property type="entry name" value="nitri_red_nirB"/>
    <property type="match status" value="1"/>
</dbReference>
<comment type="cofactor">
    <cofactor evidence="21">
        <name>siroheme</name>
        <dbReference type="ChEBI" id="CHEBI:60052"/>
    </cofactor>
    <text evidence="21">Binds 1 siroheme per subunit.</text>
</comment>
<evidence type="ECO:0000256" key="8">
    <source>
        <dbReference type="ARBA" id="ARBA00022630"/>
    </source>
</evidence>
<dbReference type="SUPFAM" id="SSF56014">
    <property type="entry name" value="Nitrite and sulphite reductase 4Fe-4S domain-like"/>
    <property type="match status" value="1"/>
</dbReference>
<dbReference type="InterPro" id="IPR041575">
    <property type="entry name" value="Rubredoxin_C"/>
</dbReference>
<comment type="subunit">
    <text evidence="19">Homodimer which associates with NirD.</text>
</comment>
<accession>A0A6N3JUI3</accession>
<evidence type="ECO:0000256" key="3">
    <source>
        <dbReference type="ARBA" id="ARBA00005096"/>
    </source>
</evidence>
<proteinExistence type="inferred from homology"/>
<dbReference type="RefSeq" id="WP_114918837.1">
    <property type="nucleotide sequence ID" value="NZ_CP031263.1"/>
</dbReference>
<dbReference type="NCBIfam" id="NF011565">
    <property type="entry name" value="PRK14989.1"/>
    <property type="match status" value="1"/>
</dbReference>
<dbReference type="SUPFAM" id="SSF55124">
    <property type="entry name" value="Nitrite/Sulfite reductase N-terminal domain-like"/>
    <property type="match status" value="1"/>
</dbReference>
<keyword evidence="15 21" id="KW-0411">Iron-sulfur</keyword>